<name>A0A4Y7U9M0_9FLAO</name>
<dbReference type="Proteomes" id="UP000295270">
    <property type="component" value="Unassembled WGS sequence"/>
</dbReference>
<keyword evidence="5" id="KW-1185">Reference proteome</keyword>
<dbReference type="PANTHER" id="PTHR43048:SF3">
    <property type="entry name" value="METHYLMALONYL-COA EPIMERASE, MITOCHONDRIAL"/>
    <property type="match status" value="1"/>
</dbReference>
<evidence type="ECO:0000313" key="6">
    <source>
        <dbReference type="Proteomes" id="UP000298340"/>
    </source>
</evidence>
<dbReference type="InterPro" id="IPR051785">
    <property type="entry name" value="MMCE/EMCE_epimerase"/>
</dbReference>
<feature type="domain" description="VOC" evidence="2">
    <location>
        <begin position="23"/>
        <end position="146"/>
    </location>
</feature>
<reference evidence="3 5" key="1">
    <citation type="journal article" date="2015" name="Stand. Genomic Sci.">
        <title>Genomic Encyclopedia of Bacterial and Archaeal Type Strains, Phase III: the genomes of soil and plant-associated and newly described type strains.</title>
        <authorList>
            <person name="Whitman W.B."/>
            <person name="Woyke T."/>
            <person name="Klenk H.P."/>
            <person name="Zhou Y."/>
            <person name="Lilburn T.G."/>
            <person name="Beck B.J."/>
            <person name="De Vos P."/>
            <person name="Vandamme P."/>
            <person name="Eisen J.A."/>
            <person name="Garrity G."/>
            <person name="Hugenholtz P."/>
            <person name="Kyrpides N.C."/>
        </authorList>
    </citation>
    <scope>NUCLEOTIDE SEQUENCE [LARGE SCALE GENOMIC DNA]</scope>
    <source>
        <strain evidence="3 5">P5626</strain>
    </source>
</reference>
<dbReference type="InterPro" id="IPR004360">
    <property type="entry name" value="Glyas_Fos-R_dOase_dom"/>
</dbReference>
<dbReference type="InterPro" id="IPR037523">
    <property type="entry name" value="VOC_core"/>
</dbReference>
<protein>
    <submittedName>
        <fullName evidence="3">Lactoylglutathione lyase/glyoxylase I family protein</fullName>
    </submittedName>
    <submittedName>
        <fullName evidence="4">VOC family protein</fullName>
    </submittedName>
</protein>
<dbReference type="OrthoDB" id="9795618at2"/>
<dbReference type="CDD" id="cd06587">
    <property type="entry name" value="VOC"/>
    <property type="match status" value="1"/>
</dbReference>
<dbReference type="GO" id="GO:0016829">
    <property type="term" value="F:lyase activity"/>
    <property type="evidence" value="ECO:0007669"/>
    <property type="project" value="UniProtKB-KW"/>
</dbReference>
<evidence type="ECO:0000259" key="2">
    <source>
        <dbReference type="PROSITE" id="PS51819"/>
    </source>
</evidence>
<dbReference type="RefSeq" id="WP_132036758.1">
    <property type="nucleotide sequence ID" value="NZ_QWDN01000006.1"/>
</dbReference>
<keyword evidence="3" id="KW-0456">Lyase</keyword>
<reference evidence="3" key="3">
    <citation type="submission" date="2019-03" db="EMBL/GenBank/DDBJ databases">
        <authorList>
            <person name="Whitman W."/>
            <person name="Huntemann M."/>
            <person name="Clum A."/>
            <person name="Pillay M."/>
            <person name="Palaniappan K."/>
            <person name="Varghese N."/>
            <person name="Mikhailova N."/>
            <person name="Stamatis D."/>
            <person name="Reddy T."/>
            <person name="Daum C."/>
            <person name="Shapiro N."/>
            <person name="Ivanova N."/>
            <person name="Kyrpides N."/>
            <person name="Woyke T."/>
        </authorList>
    </citation>
    <scope>NUCLEOTIDE SEQUENCE</scope>
    <source>
        <strain evidence="3">P5626</strain>
    </source>
</reference>
<dbReference type="EMBL" id="SLWA01000006">
    <property type="protein sequence ID" value="TCN55453.1"/>
    <property type="molecule type" value="Genomic_DNA"/>
</dbReference>
<gene>
    <name evidence="4" type="ORF">D0809_17020</name>
    <name evidence="3" type="ORF">EV142_106142</name>
</gene>
<organism evidence="4 6">
    <name type="scientific">Flavobacterium circumlabens</name>
    <dbReference type="NCBI Taxonomy" id="2133765"/>
    <lineage>
        <taxon>Bacteria</taxon>
        <taxon>Pseudomonadati</taxon>
        <taxon>Bacteroidota</taxon>
        <taxon>Flavobacteriia</taxon>
        <taxon>Flavobacteriales</taxon>
        <taxon>Flavobacteriaceae</taxon>
        <taxon>Flavobacterium</taxon>
    </lineage>
</organism>
<reference evidence="4 6" key="2">
    <citation type="journal article" date="2018" name="Syst. Appl. Microbiol.">
        <title>Flavobacterium circumlabens sp. nov. and Flavobacterium cupreum sp. nov., two psychrotrophic species isolated from Antarctic environmental samples.</title>
        <authorList>
            <person name="Kralova S."/>
            <person name="Busse H.J."/>
            <person name="Svec P."/>
            <person name="Maslanova I."/>
            <person name="Stankova E."/>
            <person name="Bartak M."/>
            <person name="Sedlacek I."/>
        </authorList>
    </citation>
    <scope>NUCLEOTIDE SEQUENCE [LARGE SCALE GENOMIC DNA]</scope>
    <source>
        <strain evidence="4 6">CCM 8828</strain>
    </source>
</reference>
<evidence type="ECO:0000313" key="5">
    <source>
        <dbReference type="Proteomes" id="UP000295270"/>
    </source>
</evidence>
<dbReference type="InterPro" id="IPR029068">
    <property type="entry name" value="Glyas_Bleomycin-R_OHBP_Dase"/>
</dbReference>
<dbReference type="Gene3D" id="3.10.180.10">
    <property type="entry name" value="2,3-Dihydroxybiphenyl 1,2-Dioxygenase, domain 1"/>
    <property type="match status" value="1"/>
</dbReference>
<sequence length="148" mass="17082">MENQITPLTFSEKNAASSFSDMKAEHVGIRTTQYDEILHWYQENLDFRIIHKWNVGEIKLAFIAPPNDNNFIIEIICYDSAENPYTETEKSGYNHLSFSVDNLDQTIEHLTKKNITINRSFSVPAIGLRMAFITDPFGNTIEFCDELK</sequence>
<evidence type="ECO:0000313" key="3">
    <source>
        <dbReference type="EMBL" id="TCN55453.1"/>
    </source>
</evidence>
<dbReference type="GO" id="GO:0046872">
    <property type="term" value="F:metal ion binding"/>
    <property type="evidence" value="ECO:0007669"/>
    <property type="project" value="UniProtKB-KW"/>
</dbReference>
<comment type="caution">
    <text evidence="4">The sequence shown here is derived from an EMBL/GenBank/DDBJ whole genome shotgun (WGS) entry which is preliminary data.</text>
</comment>
<dbReference type="SUPFAM" id="SSF54593">
    <property type="entry name" value="Glyoxalase/Bleomycin resistance protein/Dihydroxybiphenyl dioxygenase"/>
    <property type="match status" value="1"/>
</dbReference>
<dbReference type="GO" id="GO:0004493">
    <property type="term" value="F:methylmalonyl-CoA epimerase activity"/>
    <property type="evidence" value="ECO:0007669"/>
    <property type="project" value="TreeGrafter"/>
</dbReference>
<dbReference type="AlphaFoldDB" id="A0A4Y7U9M0"/>
<evidence type="ECO:0000313" key="4">
    <source>
        <dbReference type="EMBL" id="TEB43136.1"/>
    </source>
</evidence>
<dbReference type="Proteomes" id="UP000298340">
    <property type="component" value="Unassembled WGS sequence"/>
</dbReference>
<dbReference type="EMBL" id="QWDN01000006">
    <property type="protein sequence ID" value="TEB43136.1"/>
    <property type="molecule type" value="Genomic_DNA"/>
</dbReference>
<accession>A0A4Y7U9M0</accession>
<evidence type="ECO:0000256" key="1">
    <source>
        <dbReference type="ARBA" id="ARBA00022723"/>
    </source>
</evidence>
<proteinExistence type="predicted"/>
<dbReference type="GO" id="GO:0046491">
    <property type="term" value="P:L-methylmalonyl-CoA metabolic process"/>
    <property type="evidence" value="ECO:0007669"/>
    <property type="project" value="TreeGrafter"/>
</dbReference>
<dbReference type="PROSITE" id="PS51819">
    <property type="entry name" value="VOC"/>
    <property type="match status" value="1"/>
</dbReference>
<keyword evidence="1" id="KW-0479">Metal-binding</keyword>
<dbReference type="PANTHER" id="PTHR43048">
    <property type="entry name" value="METHYLMALONYL-COA EPIMERASE"/>
    <property type="match status" value="1"/>
</dbReference>
<dbReference type="Pfam" id="PF00903">
    <property type="entry name" value="Glyoxalase"/>
    <property type="match status" value="1"/>
</dbReference>